<dbReference type="OrthoDB" id="709269at2"/>
<gene>
    <name evidence="1" type="ORF">E0486_17560</name>
</gene>
<sequence length="178" mass="20222">MTAEYFVGLLAKMAPSKEALTSVGFDYRFVEIILKRYRCSKRLVPLKKKYLERNVLIELLCHYDCSTVMIGNISLESQLSQEGILINVGSVEADQLMINEKTEEIILVDQSNFNHVICKCAQDAQSFLEALLIVCQFLTYKMLEPGRTNNSSVSSLFLERSIEAAGGKDYYDFYSTML</sequence>
<comment type="caution">
    <text evidence="1">The sequence shown here is derived from an EMBL/GenBank/DDBJ whole genome shotgun (WGS) entry which is preliminary data.</text>
</comment>
<accession>A0A4R4DTC5</accession>
<organism evidence="1 2">
    <name type="scientific">Flaviaesturariibacter aridisoli</name>
    <dbReference type="NCBI Taxonomy" id="2545761"/>
    <lineage>
        <taxon>Bacteria</taxon>
        <taxon>Pseudomonadati</taxon>
        <taxon>Bacteroidota</taxon>
        <taxon>Chitinophagia</taxon>
        <taxon>Chitinophagales</taxon>
        <taxon>Chitinophagaceae</taxon>
        <taxon>Flaviaestuariibacter</taxon>
    </lineage>
</organism>
<evidence type="ECO:0000313" key="1">
    <source>
        <dbReference type="EMBL" id="TCZ65205.1"/>
    </source>
</evidence>
<reference evidence="1 2" key="1">
    <citation type="submission" date="2019-03" db="EMBL/GenBank/DDBJ databases">
        <authorList>
            <person name="Kim M.K.M."/>
        </authorList>
    </citation>
    <scope>NUCLEOTIDE SEQUENCE [LARGE SCALE GENOMIC DNA]</scope>
    <source>
        <strain evidence="1 2">17J68-15</strain>
    </source>
</reference>
<protein>
    <submittedName>
        <fullName evidence="1">Uncharacterized protein</fullName>
    </submittedName>
</protein>
<dbReference type="AlphaFoldDB" id="A0A4R4DTC5"/>
<dbReference type="RefSeq" id="WP_131854216.1">
    <property type="nucleotide sequence ID" value="NZ_SKFH01000051.1"/>
</dbReference>
<dbReference type="EMBL" id="SKFH01000051">
    <property type="protein sequence ID" value="TCZ65205.1"/>
    <property type="molecule type" value="Genomic_DNA"/>
</dbReference>
<proteinExistence type="predicted"/>
<evidence type="ECO:0000313" key="2">
    <source>
        <dbReference type="Proteomes" id="UP000295164"/>
    </source>
</evidence>
<dbReference type="Proteomes" id="UP000295164">
    <property type="component" value="Unassembled WGS sequence"/>
</dbReference>
<name>A0A4R4DTC5_9BACT</name>
<keyword evidence="2" id="KW-1185">Reference proteome</keyword>